<dbReference type="Proteomes" id="UP001345013">
    <property type="component" value="Unassembled WGS sequence"/>
</dbReference>
<gene>
    <name evidence="3" type="ORF">LTR24_009150</name>
</gene>
<comment type="caution">
    <text evidence="3">The sequence shown here is derived from an EMBL/GenBank/DDBJ whole genome shotgun (WGS) entry which is preliminary data.</text>
</comment>
<organism evidence="3 4">
    <name type="scientific">Lithohypha guttulata</name>
    <dbReference type="NCBI Taxonomy" id="1690604"/>
    <lineage>
        <taxon>Eukaryota</taxon>
        <taxon>Fungi</taxon>
        <taxon>Dikarya</taxon>
        <taxon>Ascomycota</taxon>
        <taxon>Pezizomycotina</taxon>
        <taxon>Eurotiomycetes</taxon>
        <taxon>Chaetothyriomycetidae</taxon>
        <taxon>Chaetothyriales</taxon>
        <taxon>Trichomeriaceae</taxon>
        <taxon>Lithohypha</taxon>
    </lineage>
</organism>
<evidence type="ECO:0000313" key="4">
    <source>
        <dbReference type="Proteomes" id="UP001345013"/>
    </source>
</evidence>
<keyword evidence="2" id="KW-0560">Oxidoreductase</keyword>
<proteinExistence type="inferred from homology"/>
<dbReference type="Gene3D" id="3.40.50.720">
    <property type="entry name" value="NAD(P)-binding Rossmann-like Domain"/>
    <property type="match status" value="1"/>
</dbReference>
<accession>A0ABR0JZS1</accession>
<evidence type="ECO:0000256" key="1">
    <source>
        <dbReference type="ARBA" id="ARBA00006484"/>
    </source>
</evidence>
<sequence>MPELEPYSDRSQLWDAFKGQVFGTIPAVTAKNISDPEDRNRTIIVTGANGGLGFEAAKQFAQLGYVSKLILACRSVEKGEKAKTALLAFKPSGSKTNVEVWSLDMASTASIVAFTERAGRELSRIDAIVLNAGVDLVSYQKASQEDDSYYEMTLMVNVVGTFLLAVLMIPVLRHQSVATPRIVITGSVVQFVAKYDVLAEADHKQTGEGILRWLSEESRWNGKITEERYYLSKGIVQLLERQLAGVIAESSKSAGKSLVVVNCVCPGWCRTNLFQQSGNAGSRIALKLIGRNGDVGARALVVGAIGKEGDKASHGQLLSEGRVKKCSSWCETKQGERIGRQLWKEVSELVEKVQPGAMAEL</sequence>
<dbReference type="SUPFAM" id="SSF51735">
    <property type="entry name" value="NAD(P)-binding Rossmann-fold domains"/>
    <property type="match status" value="1"/>
</dbReference>
<dbReference type="EMBL" id="JAVRRG010000185">
    <property type="protein sequence ID" value="KAK5079585.1"/>
    <property type="molecule type" value="Genomic_DNA"/>
</dbReference>
<keyword evidence="4" id="KW-1185">Reference proteome</keyword>
<dbReference type="Pfam" id="PF00106">
    <property type="entry name" value="adh_short"/>
    <property type="match status" value="1"/>
</dbReference>
<dbReference type="PANTHER" id="PTHR43157">
    <property type="entry name" value="PHOSPHATIDYLINOSITOL-GLYCAN BIOSYNTHESIS CLASS F PROTEIN-RELATED"/>
    <property type="match status" value="1"/>
</dbReference>
<dbReference type="PANTHER" id="PTHR43157:SF31">
    <property type="entry name" value="PHOSPHATIDYLINOSITOL-GLYCAN BIOSYNTHESIS CLASS F PROTEIN"/>
    <property type="match status" value="1"/>
</dbReference>
<dbReference type="InterPro" id="IPR002347">
    <property type="entry name" value="SDR_fam"/>
</dbReference>
<dbReference type="PRINTS" id="PR00081">
    <property type="entry name" value="GDHRDH"/>
</dbReference>
<evidence type="ECO:0000313" key="3">
    <source>
        <dbReference type="EMBL" id="KAK5079585.1"/>
    </source>
</evidence>
<comment type="similarity">
    <text evidence="1">Belongs to the short-chain dehydrogenases/reductases (SDR) family.</text>
</comment>
<reference evidence="3 4" key="1">
    <citation type="submission" date="2023-08" db="EMBL/GenBank/DDBJ databases">
        <title>Black Yeasts Isolated from many extreme environments.</title>
        <authorList>
            <person name="Coleine C."/>
            <person name="Stajich J.E."/>
            <person name="Selbmann L."/>
        </authorList>
    </citation>
    <scope>NUCLEOTIDE SEQUENCE [LARGE SCALE GENOMIC DNA]</scope>
    <source>
        <strain evidence="3 4">CCFEE 5885</strain>
    </source>
</reference>
<evidence type="ECO:0000256" key="2">
    <source>
        <dbReference type="ARBA" id="ARBA00023002"/>
    </source>
</evidence>
<dbReference type="InterPro" id="IPR036291">
    <property type="entry name" value="NAD(P)-bd_dom_sf"/>
</dbReference>
<protein>
    <submittedName>
        <fullName evidence="3">Uncharacterized protein</fullName>
    </submittedName>
</protein>
<name>A0ABR0JZS1_9EURO</name>